<gene>
    <name evidence="1" type="ORF">BN9_096450</name>
</gene>
<name>A0A024FTF0_9STRA</name>
<protein>
    <submittedName>
        <fullName evidence="1">Uncharacterized protein</fullName>
    </submittedName>
</protein>
<dbReference type="InParanoid" id="A0A024FTF0"/>
<evidence type="ECO:0000313" key="2">
    <source>
        <dbReference type="Proteomes" id="UP000053237"/>
    </source>
</evidence>
<dbReference type="AlphaFoldDB" id="A0A024FTF0"/>
<dbReference type="Proteomes" id="UP000053237">
    <property type="component" value="Unassembled WGS sequence"/>
</dbReference>
<sequence length="120" mass="13704">MPRLKTQMKHLYMASIHAAENKKQKAEFHSDVHEFESSSALIENESQMEKENDVEEIDMILGILRELSVQRKKAVLNDAAGVTRPLTEYWTLKAMFTEVGAEVDVDNANDADLDDECNEY</sequence>
<proteinExistence type="predicted"/>
<accession>A0A024FTF0</accession>
<reference evidence="1 2" key="1">
    <citation type="submission" date="2012-05" db="EMBL/GenBank/DDBJ databases">
        <title>Recombination and specialization in a pathogen metapopulation.</title>
        <authorList>
            <person name="Gardiner A."/>
            <person name="Kemen E."/>
            <person name="Schultz-Larsen T."/>
            <person name="MacLean D."/>
            <person name="Van Oosterhout C."/>
            <person name="Jones J.D.G."/>
        </authorList>
    </citation>
    <scope>NUCLEOTIDE SEQUENCE [LARGE SCALE GENOMIC DNA]</scope>
    <source>
        <strain evidence="1 2">Ac Nc2</strain>
    </source>
</reference>
<keyword evidence="2" id="KW-1185">Reference proteome</keyword>
<organism evidence="1 2">
    <name type="scientific">Albugo candida</name>
    <dbReference type="NCBI Taxonomy" id="65357"/>
    <lineage>
        <taxon>Eukaryota</taxon>
        <taxon>Sar</taxon>
        <taxon>Stramenopiles</taxon>
        <taxon>Oomycota</taxon>
        <taxon>Peronosporomycetes</taxon>
        <taxon>Albuginales</taxon>
        <taxon>Albuginaceae</taxon>
        <taxon>Albugo</taxon>
    </lineage>
</organism>
<dbReference type="EMBL" id="CAIX01000230">
    <property type="protein sequence ID" value="CCI10383.1"/>
    <property type="molecule type" value="Genomic_DNA"/>
</dbReference>
<comment type="caution">
    <text evidence="1">The sequence shown here is derived from an EMBL/GenBank/DDBJ whole genome shotgun (WGS) entry which is preliminary data.</text>
</comment>
<evidence type="ECO:0000313" key="1">
    <source>
        <dbReference type="EMBL" id="CCI10383.1"/>
    </source>
</evidence>